<feature type="chain" id="PRO_5045355581" evidence="3">
    <location>
        <begin position="33"/>
        <end position="169"/>
    </location>
</feature>
<organism evidence="4 5">
    <name type="scientific">Apodemus speciosus</name>
    <name type="common">Large Japanese field mouse</name>
    <dbReference type="NCBI Taxonomy" id="105296"/>
    <lineage>
        <taxon>Eukaryota</taxon>
        <taxon>Metazoa</taxon>
        <taxon>Chordata</taxon>
        <taxon>Craniata</taxon>
        <taxon>Vertebrata</taxon>
        <taxon>Euteleostomi</taxon>
        <taxon>Mammalia</taxon>
        <taxon>Eutheria</taxon>
        <taxon>Euarchontoglires</taxon>
        <taxon>Glires</taxon>
        <taxon>Rodentia</taxon>
        <taxon>Myomorpha</taxon>
        <taxon>Muroidea</taxon>
        <taxon>Muridae</taxon>
        <taxon>Murinae</taxon>
        <taxon>Apodemus</taxon>
    </lineage>
</organism>
<evidence type="ECO:0000313" key="5">
    <source>
        <dbReference type="Proteomes" id="UP001623349"/>
    </source>
</evidence>
<comment type="subcellular location">
    <subcellularLocation>
        <location evidence="1">Secreted</location>
    </subcellularLocation>
</comment>
<keyword evidence="5" id="KW-1185">Reference proteome</keyword>
<protein>
    <submittedName>
        <fullName evidence="4">Predicted gene 12253</fullName>
    </submittedName>
</protein>
<keyword evidence="2" id="KW-0964">Secreted</keyword>
<reference evidence="4 5" key="1">
    <citation type="submission" date="2024-08" db="EMBL/GenBank/DDBJ databases">
        <title>The draft genome of Apodemus speciosus.</title>
        <authorList>
            <person name="Nabeshima K."/>
            <person name="Suzuki S."/>
            <person name="Onuma M."/>
        </authorList>
    </citation>
    <scope>NUCLEOTIDE SEQUENCE [LARGE SCALE GENOMIC DNA]</scope>
    <source>
        <strain evidence="4">IB14-021</strain>
    </source>
</reference>
<dbReference type="PANTHER" id="PTHR20914">
    <property type="entry name" value="LY6/PLAUR DOMAIN-CONTAINING PROTEIN 8"/>
    <property type="match status" value="1"/>
</dbReference>
<gene>
    <name evidence="4" type="ORF">APTSU1_001134800</name>
</gene>
<feature type="signal peptide" evidence="3">
    <location>
        <begin position="1"/>
        <end position="32"/>
    </location>
</feature>
<evidence type="ECO:0000256" key="3">
    <source>
        <dbReference type="SAM" id="SignalP"/>
    </source>
</evidence>
<dbReference type="EMBL" id="BAAFST010000011">
    <property type="protein sequence ID" value="GAB1296113.1"/>
    <property type="molecule type" value="Genomic_DNA"/>
</dbReference>
<sequence>MFMGVTMSWFLVLKSLHAVCIISHLSVSSAESYPCIQKLCSNEKCDPNPNMCASSKGCFSERQEFEDSGMNNALEQKGCSEDSCTDLAFSATLGKCRTFRYDRRCCYTKRCNKELIQVPPLSSEPNGVECPACYSERGSCRQVSLKCTGEETMCVNIIGRGIDTERIPH</sequence>
<evidence type="ECO:0000256" key="2">
    <source>
        <dbReference type="ARBA" id="ARBA00022525"/>
    </source>
</evidence>
<dbReference type="Proteomes" id="UP001623349">
    <property type="component" value="Unassembled WGS sequence"/>
</dbReference>
<proteinExistence type="predicted"/>
<keyword evidence="3" id="KW-0732">Signal</keyword>
<accession>A0ABQ0FA30</accession>
<name>A0ABQ0FA30_APOSI</name>
<comment type="caution">
    <text evidence="4">The sequence shown here is derived from an EMBL/GenBank/DDBJ whole genome shotgun (WGS) entry which is preliminary data.</text>
</comment>
<dbReference type="PANTHER" id="PTHR20914:SF8">
    <property type="entry name" value="GENE 12253-RELATED"/>
    <property type="match status" value="1"/>
</dbReference>
<evidence type="ECO:0000313" key="4">
    <source>
        <dbReference type="EMBL" id="GAB1296113.1"/>
    </source>
</evidence>
<dbReference type="InterPro" id="IPR050918">
    <property type="entry name" value="CNF-like_PLA2_Inhibitor"/>
</dbReference>
<evidence type="ECO:0000256" key="1">
    <source>
        <dbReference type="ARBA" id="ARBA00004613"/>
    </source>
</evidence>